<feature type="compositionally biased region" description="Basic and acidic residues" evidence="1">
    <location>
        <begin position="342"/>
        <end position="353"/>
    </location>
</feature>
<dbReference type="Proteomes" id="UP000078541">
    <property type="component" value="Unassembled WGS sequence"/>
</dbReference>
<proteinExistence type="predicted"/>
<feature type="non-terminal residue" evidence="2">
    <location>
        <position position="1"/>
    </location>
</feature>
<reference evidence="2 3" key="1">
    <citation type="submission" date="2016-03" db="EMBL/GenBank/DDBJ databases">
        <title>Trachymyrmex septentrionalis WGS genome.</title>
        <authorList>
            <person name="Nygaard S."/>
            <person name="Hu H."/>
            <person name="Boomsma J."/>
            <person name="Zhang G."/>
        </authorList>
    </citation>
    <scope>NUCLEOTIDE SEQUENCE [LARGE SCALE GENOMIC DNA]</scope>
    <source>
        <strain evidence="2">Tsep2-gDNA-1</strain>
        <tissue evidence="2">Whole body</tissue>
    </source>
</reference>
<evidence type="ECO:0000256" key="1">
    <source>
        <dbReference type="SAM" id="MobiDB-lite"/>
    </source>
</evidence>
<evidence type="ECO:0000313" key="3">
    <source>
        <dbReference type="Proteomes" id="UP000078541"/>
    </source>
</evidence>
<dbReference type="EMBL" id="KQ981456">
    <property type="protein sequence ID" value="KYN41562.1"/>
    <property type="molecule type" value="Genomic_DNA"/>
</dbReference>
<organism evidence="2 3">
    <name type="scientific">Trachymyrmex septentrionalis</name>
    <dbReference type="NCBI Taxonomy" id="34720"/>
    <lineage>
        <taxon>Eukaryota</taxon>
        <taxon>Metazoa</taxon>
        <taxon>Ecdysozoa</taxon>
        <taxon>Arthropoda</taxon>
        <taxon>Hexapoda</taxon>
        <taxon>Insecta</taxon>
        <taxon>Pterygota</taxon>
        <taxon>Neoptera</taxon>
        <taxon>Endopterygota</taxon>
        <taxon>Hymenoptera</taxon>
        <taxon>Apocrita</taxon>
        <taxon>Aculeata</taxon>
        <taxon>Formicoidea</taxon>
        <taxon>Formicidae</taxon>
        <taxon>Myrmicinae</taxon>
        <taxon>Trachymyrmex</taxon>
    </lineage>
</organism>
<dbReference type="AlphaFoldDB" id="A0A151JYN5"/>
<gene>
    <name evidence="2" type="ORF">ALC56_04025</name>
</gene>
<name>A0A151JYN5_9HYME</name>
<evidence type="ECO:0000313" key="2">
    <source>
        <dbReference type="EMBL" id="KYN41562.1"/>
    </source>
</evidence>
<sequence>LANPRCLSSRNLFPCTTGRDRASEIAPDFSDDEVGPLLKVPLSRGRAGRGNCYLVPCGLMCRRHSVSPWYGVLCAECGGRYRHLHRCVSELLSLSSGKFCCLFPTLMWRFTNLTLMEDEPGSWSTCSSAVLLRRQSLGSISVEVDGELSSSFEQVPYAGQKTAIEEVTDLFPQMSPKSVVAETLRVLDIAGEAERRTLTMNGALRRQIKVEVNVARIAVQRLVTVIDKSTGPTDEIRANNLALEREVVRLRREMNSLRSERASLKEQVESLRRTVLAVRDDDRGRDRTPSSDGAAPLCDSPVSRRSRGRTLRSRGPNVDVTGEARPPDMPLVLRPSLGGVRKNLDDVPRRSTRVDSSGRIVDPSRAISGAVLNSRAVRTVSGMSAAATAGARRVEPSTYTVDGEPWTVAGSKRARKKARKKKTVAAVVKDGGSVVPPPVTGTDGGLNEVRWKSAGDSPETIQGRDSSLLTEVSGKSSTWAFAGVIRVTVSPGLGQAKVP</sequence>
<protein>
    <submittedName>
        <fullName evidence="2">Uncharacterized protein</fullName>
    </submittedName>
</protein>
<feature type="compositionally biased region" description="Basic and acidic residues" evidence="1">
    <location>
        <begin position="279"/>
        <end position="289"/>
    </location>
</feature>
<keyword evidence="3" id="KW-1185">Reference proteome</keyword>
<accession>A0A151JYN5</accession>
<feature type="region of interest" description="Disordered" evidence="1">
    <location>
        <begin position="279"/>
        <end position="357"/>
    </location>
</feature>